<keyword evidence="3" id="KW-1185">Reference proteome</keyword>
<feature type="domain" description="SCP2" evidence="1">
    <location>
        <begin position="32"/>
        <end position="111"/>
    </location>
</feature>
<sequence>MATVDECRKALHDLAAKLAANAEARGKLDLDRTLACRVTDLDTAFHGRIAGGLLLDITDGDDPKAKIALIAASDDLLALVNGRLDVTRAIASRQITIKANPFDLLKLRKLL</sequence>
<dbReference type="InterPro" id="IPR036527">
    <property type="entry name" value="SCP2_sterol-bd_dom_sf"/>
</dbReference>
<dbReference type="InterPro" id="IPR003033">
    <property type="entry name" value="SCP2_sterol-bd_dom"/>
</dbReference>
<dbReference type="RefSeq" id="WP_089297912.1">
    <property type="nucleotide sequence ID" value="NZ_BOMU01000100.1"/>
</dbReference>
<accession>A0A239GP62</accession>
<evidence type="ECO:0000259" key="1">
    <source>
        <dbReference type="Pfam" id="PF02036"/>
    </source>
</evidence>
<dbReference type="SUPFAM" id="SSF55718">
    <property type="entry name" value="SCP-like"/>
    <property type="match status" value="1"/>
</dbReference>
<evidence type="ECO:0000313" key="3">
    <source>
        <dbReference type="Proteomes" id="UP000198415"/>
    </source>
</evidence>
<name>A0A239GP62_9ACTN</name>
<protein>
    <submittedName>
        <fullName evidence="2">SCP-2 sterol transfer family protein</fullName>
    </submittedName>
</protein>
<reference evidence="2 3" key="1">
    <citation type="submission" date="2017-06" db="EMBL/GenBank/DDBJ databases">
        <authorList>
            <person name="Kim H.J."/>
            <person name="Triplett B.A."/>
        </authorList>
    </citation>
    <scope>NUCLEOTIDE SEQUENCE [LARGE SCALE GENOMIC DNA]</scope>
    <source>
        <strain evidence="2 3">DSM 43151</strain>
    </source>
</reference>
<dbReference type="Gene3D" id="3.30.1050.10">
    <property type="entry name" value="SCP2 sterol-binding domain"/>
    <property type="match status" value="1"/>
</dbReference>
<dbReference type="Proteomes" id="UP000198415">
    <property type="component" value="Unassembled WGS sequence"/>
</dbReference>
<evidence type="ECO:0000313" key="2">
    <source>
        <dbReference type="EMBL" id="SNS70947.1"/>
    </source>
</evidence>
<dbReference type="AlphaFoldDB" id="A0A239GP62"/>
<organism evidence="2 3">
    <name type="scientific">Actinoplanes regularis</name>
    <dbReference type="NCBI Taxonomy" id="52697"/>
    <lineage>
        <taxon>Bacteria</taxon>
        <taxon>Bacillati</taxon>
        <taxon>Actinomycetota</taxon>
        <taxon>Actinomycetes</taxon>
        <taxon>Micromonosporales</taxon>
        <taxon>Micromonosporaceae</taxon>
        <taxon>Actinoplanes</taxon>
    </lineage>
</organism>
<dbReference type="Pfam" id="PF02036">
    <property type="entry name" value="SCP2"/>
    <property type="match status" value="1"/>
</dbReference>
<dbReference type="EMBL" id="FZNR01000022">
    <property type="protein sequence ID" value="SNS70947.1"/>
    <property type="molecule type" value="Genomic_DNA"/>
</dbReference>
<proteinExistence type="predicted"/>
<gene>
    <name evidence="2" type="ORF">SAMN06264365_1228</name>
</gene>
<dbReference type="OrthoDB" id="3534000at2"/>